<dbReference type="InterPro" id="IPR036596">
    <property type="entry name" value="Cyt-C_aa3_sf"/>
</dbReference>
<dbReference type="RefSeq" id="WP_092815669.1">
    <property type="nucleotide sequence ID" value="NZ_FMVW01000009.1"/>
</dbReference>
<keyword evidence="4" id="KW-1185">Reference proteome</keyword>
<feature type="transmembrane region" description="Helical" evidence="1">
    <location>
        <begin position="76"/>
        <end position="94"/>
    </location>
</feature>
<dbReference type="Proteomes" id="UP000199347">
    <property type="component" value="Unassembled WGS sequence"/>
</dbReference>
<protein>
    <submittedName>
        <fullName evidence="3">Aa3 type cytochrome c oxidase subunit IV</fullName>
    </submittedName>
</protein>
<dbReference type="SUPFAM" id="SSF81469">
    <property type="entry name" value="Bacterial aa3 type cytochrome c oxidase subunit IV"/>
    <property type="match status" value="1"/>
</dbReference>
<evidence type="ECO:0000313" key="4">
    <source>
        <dbReference type="Proteomes" id="UP000199347"/>
    </source>
</evidence>
<keyword evidence="1" id="KW-0812">Transmembrane</keyword>
<proteinExistence type="predicted"/>
<keyword evidence="1" id="KW-0472">Membrane</keyword>
<sequence>MAEQVMASAGSAMDYEHHEKTYDRFLSLLILGIIHVVTIVLIVAIFGLGGALWLGSIALALTLATLFYGLFRQSRWGPSAVVLGITFVFFLFAVA</sequence>
<name>A0A1G5P4S0_AFIMA</name>
<keyword evidence="1" id="KW-1133">Transmembrane helix</keyword>
<feature type="transmembrane region" description="Helical" evidence="1">
    <location>
        <begin position="25"/>
        <end position="46"/>
    </location>
</feature>
<feature type="transmembrane region" description="Helical" evidence="1">
    <location>
        <begin position="52"/>
        <end position="71"/>
    </location>
</feature>
<evidence type="ECO:0000256" key="1">
    <source>
        <dbReference type="SAM" id="Phobius"/>
    </source>
</evidence>
<dbReference type="Pfam" id="PF07835">
    <property type="entry name" value="COX4_pro_2"/>
    <property type="match status" value="1"/>
</dbReference>
<dbReference type="EMBL" id="FMVW01000009">
    <property type="protein sequence ID" value="SCZ44535.1"/>
    <property type="molecule type" value="Genomic_DNA"/>
</dbReference>
<evidence type="ECO:0000259" key="2">
    <source>
        <dbReference type="Pfam" id="PF07835"/>
    </source>
</evidence>
<feature type="domain" description="Cytochrome c oxidase subunit IV bacterial aa3 type" evidence="2">
    <location>
        <begin position="7"/>
        <end position="46"/>
    </location>
</feature>
<dbReference type="Gene3D" id="1.20.5.160">
    <property type="entry name" value="Bacterial aa3 type cytochrome c oxidase subunit IV"/>
    <property type="match status" value="1"/>
</dbReference>
<dbReference type="AlphaFoldDB" id="A0A1G5P4S0"/>
<reference evidence="3 4" key="1">
    <citation type="submission" date="2016-10" db="EMBL/GenBank/DDBJ databases">
        <authorList>
            <person name="de Groot N.N."/>
        </authorList>
    </citation>
    <scope>NUCLEOTIDE SEQUENCE [LARGE SCALE GENOMIC DNA]</scope>
    <source>
        <strain evidence="3 4">DSM 2698</strain>
    </source>
</reference>
<evidence type="ECO:0000313" key="3">
    <source>
        <dbReference type="EMBL" id="SCZ44535.1"/>
    </source>
</evidence>
<dbReference type="OrthoDB" id="9812071at2"/>
<gene>
    <name evidence="3" type="ORF">SAMN03080610_03230</name>
</gene>
<dbReference type="InterPro" id="IPR012422">
    <property type="entry name" value="Cyt_c_oxidase_su4_bac-aa3"/>
</dbReference>
<dbReference type="STRING" id="1120955.SAMN03080610_03230"/>
<organism evidence="3 4">
    <name type="scientific">Afifella marina DSM 2698</name>
    <dbReference type="NCBI Taxonomy" id="1120955"/>
    <lineage>
        <taxon>Bacteria</taxon>
        <taxon>Pseudomonadati</taxon>
        <taxon>Pseudomonadota</taxon>
        <taxon>Alphaproteobacteria</taxon>
        <taxon>Hyphomicrobiales</taxon>
        <taxon>Afifellaceae</taxon>
        <taxon>Afifella</taxon>
    </lineage>
</organism>
<accession>A0A1G5P4S0</accession>